<dbReference type="RefSeq" id="WP_284031995.1">
    <property type="nucleotide sequence ID" value="NZ_CP126154.1"/>
</dbReference>
<feature type="domain" description="Glycosyltransferase 2-like" evidence="4">
    <location>
        <begin position="8"/>
        <end position="134"/>
    </location>
</feature>
<protein>
    <submittedName>
        <fullName evidence="5">Glycosyltransferase family 2 protein</fullName>
        <ecNumber evidence="5">2.4.-.-</ecNumber>
    </submittedName>
</protein>
<dbReference type="Pfam" id="PF00535">
    <property type="entry name" value="Glycos_transf_2"/>
    <property type="match status" value="1"/>
</dbReference>
<keyword evidence="3 5" id="KW-0808">Transferase</keyword>
<dbReference type="GO" id="GO:0016757">
    <property type="term" value="F:glycosyltransferase activity"/>
    <property type="evidence" value="ECO:0007669"/>
    <property type="project" value="UniProtKB-KW"/>
</dbReference>
<dbReference type="EC" id="2.4.-.-" evidence="5"/>
<sequence>MTAEPRLSVVTPSYQQADYLPDNLASVSAQRYDDVEHLVLDGGSDDGTVEILEEYEATADHDVWWRSAPDDGQSAAINEGFDRASGEIVGWLNSDDVYVDTTTFARVASWFERTGADVIYGDLAYVDGRSRVTEIDVRPDFDRGKLAHRILIGQPATFFRREVLAEERLDTDLHYCMDYEFWVRLSREYDVRHVRDVLAGFRRHESQKTDDMGPVDEEVAAMLARYRDELPPARNVYASNAVTEAKRLSAAVAESVSFARDPPVLAFDGEVAPLSELLANVGPNAADLRKVVGRVRA</sequence>
<dbReference type="PANTHER" id="PTHR43685">
    <property type="entry name" value="GLYCOSYLTRANSFERASE"/>
    <property type="match status" value="1"/>
</dbReference>
<name>A0ABD5WDE4_9EURY</name>
<comment type="similarity">
    <text evidence="1">Belongs to the glycosyltransferase 2 family.</text>
</comment>
<gene>
    <name evidence="5" type="ORF">ACFQL9_06880</name>
</gene>
<dbReference type="Gene3D" id="3.90.550.10">
    <property type="entry name" value="Spore Coat Polysaccharide Biosynthesis Protein SpsA, Chain A"/>
    <property type="match status" value="1"/>
</dbReference>
<keyword evidence="2 5" id="KW-0328">Glycosyltransferase</keyword>
<evidence type="ECO:0000256" key="3">
    <source>
        <dbReference type="ARBA" id="ARBA00022679"/>
    </source>
</evidence>
<accession>A0ABD5WDE4</accession>
<evidence type="ECO:0000256" key="2">
    <source>
        <dbReference type="ARBA" id="ARBA00022676"/>
    </source>
</evidence>
<comment type="caution">
    <text evidence="5">The sequence shown here is derived from an EMBL/GenBank/DDBJ whole genome shotgun (WGS) entry which is preliminary data.</text>
</comment>
<proteinExistence type="inferred from homology"/>
<dbReference type="InterPro" id="IPR001173">
    <property type="entry name" value="Glyco_trans_2-like"/>
</dbReference>
<dbReference type="SUPFAM" id="SSF53448">
    <property type="entry name" value="Nucleotide-diphospho-sugar transferases"/>
    <property type="match status" value="1"/>
</dbReference>
<dbReference type="InterPro" id="IPR029044">
    <property type="entry name" value="Nucleotide-diphossugar_trans"/>
</dbReference>
<dbReference type="CDD" id="cd06433">
    <property type="entry name" value="GT_2_WfgS_like"/>
    <property type="match status" value="1"/>
</dbReference>
<dbReference type="InterPro" id="IPR050834">
    <property type="entry name" value="Glycosyltransf_2"/>
</dbReference>
<dbReference type="EMBL" id="JBHTAH010000004">
    <property type="protein sequence ID" value="MFC7069361.1"/>
    <property type="molecule type" value="Genomic_DNA"/>
</dbReference>
<organism evidence="5 6">
    <name type="scientific">Halobaculum lipolyticum</name>
    <dbReference type="NCBI Taxonomy" id="3032001"/>
    <lineage>
        <taxon>Archaea</taxon>
        <taxon>Methanobacteriati</taxon>
        <taxon>Methanobacteriota</taxon>
        <taxon>Stenosarchaea group</taxon>
        <taxon>Halobacteria</taxon>
        <taxon>Halobacteriales</taxon>
        <taxon>Haloferacaceae</taxon>
        <taxon>Halobaculum</taxon>
    </lineage>
</organism>
<dbReference type="AlphaFoldDB" id="A0ABD5WDE4"/>
<evidence type="ECO:0000256" key="1">
    <source>
        <dbReference type="ARBA" id="ARBA00006739"/>
    </source>
</evidence>
<reference evidence="5 6" key="1">
    <citation type="journal article" date="2019" name="Int. J. Syst. Evol. Microbiol.">
        <title>The Global Catalogue of Microorganisms (GCM) 10K type strain sequencing project: providing services to taxonomists for standard genome sequencing and annotation.</title>
        <authorList>
            <consortium name="The Broad Institute Genomics Platform"/>
            <consortium name="The Broad Institute Genome Sequencing Center for Infectious Disease"/>
            <person name="Wu L."/>
            <person name="Ma J."/>
        </authorList>
    </citation>
    <scope>NUCLEOTIDE SEQUENCE [LARGE SCALE GENOMIC DNA]</scope>
    <source>
        <strain evidence="5 6">DT31</strain>
    </source>
</reference>
<dbReference type="GeneID" id="81123816"/>
<dbReference type="Proteomes" id="UP001596461">
    <property type="component" value="Unassembled WGS sequence"/>
</dbReference>
<evidence type="ECO:0000313" key="5">
    <source>
        <dbReference type="EMBL" id="MFC7069361.1"/>
    </source>
</evidence>
<dbReference type="PANTHER" id="PTHR43685:SF5">
    <property type="entry name" value="GLYCOSYLTRANSFERASE EPSE-RELATED"/>
    <property type="match status" value="1"/>
</dbReference>
<evidence type="ECO:0000259" key="4">
    <source>
        <dbReference type="Pfam" id="PF00535"/>
    </source>
</evidence>
<evidence type="ECO:0000313" key="6">
    <source>
        <dbReference type="Proteomes" id="UP001596461"/>
    </source>
</evidence>
<keyword evidence="6" id="KW-1185">Reference proteome</keyword>